<evidence type="ECO:0000313" key="3">
    <source>
        <dbReference type="Proteomes" id="UP001346869"/>
    </source>
</evidence>
<gene>
    <name evidence="2" type="ORF">PBY51_004531</name>
</gene>
<evidence type="ECO:0000256" key="1">
    <source>
        <dbReference type="SAM" id="MobiDB-lite"/>
    </source>
</evidence>
<organism evidence="2 3">
    <name type="scientific">Eleginops maclovinus</name>
    <name type="common">Patagonian blennie</name>
    <name type="synonym">Eleginus maclovinus</name>
    <dbReference type="NCBI Taxonomy" id="56733"/>
    <lineage>
        <taxon>Eukaryota</taxon>
        <taxon>Metazoa</taxon>
        <taxon>Chordata</taxon>
        <taxon>Craniata</taxon>
        <taxon>Vertebrata</taxon>
        <taxon>Euteleostomi</taxon>
        <taxon>Actinopterygii</taxon>
        <taxon>Neopterygii</taxon>
        <taxon>Teleostei</taxon>
        <taxon>Neoteleostei</taxon>
        <taxon>Acanthomorphata</taxon>
        <taxon>Eupercaria</taxon>
        <taxon>Perciformes</taxon>
        <taxon>Notothenioidei</taxon>
        <taxon>Eleginopidae</taxon>
        <taxon>Eleginops</taxon>
    </lineage>
</organism>
<evidence type="ECO:0000313" key="2">
    <source>
        <dbReference type="EMBL" id="KAK5871666.1"/>
    </source>
</evidence>
<dbReference type="AlphaFoldDB" id="A0AAN7XX18"/>
<sequence length="69" mass="7050">MPGGSICSSLSYISVRDGGPGRGEASTRSIKLSGSQRAAQGDSQLPPGPVQVNIPFPFASPPNFSYAPT</sequence>
<feature type="compositionally biased region" description="Polar residues" evidence="1">
    <location>
        <begin position="26"/>
        <end position="43"/>
    </location>
</feature>
<feature type="region of interest" description="Disordered" evidence="1">
    <location>
        <begin position="1"/>
        <end position="69"/>
    </location>
</feature>
<dbReference type="EMBL" id="JAUZQC010000005">
    <property type="protein sequence ID" value="KAK5871666.1"/>
    <property type="molecule type" value="Genomic_DNA"/>
</dbReference>
<accession>A0AAN7XX18</accession>
<reference evidence="2 3" key="2">
    <citation type="journal article" date="2023" name="Mol. Biol. Evol.">
        <title>Genomics of Secondarily Temperate Adaptation in the Only Non-Antarctic Icefish.</title>
        <authorList>
            <person name="Rivera-Colon A.G."/>
            <person name="Rayamajhi N."/>
            <person name="Minhas B.F."/>
            <person name="Madrigal G."/>
            <person name="Bilyk K.T."/>
            <person name="Yoon V."/>
            <person name="Hune M."/>
            <person name="Gregory S."/>
            <person name="Cheng C.H.C."/>
            <person name="Catchen J.M."/>
        </authorList>
    </citation>
    <scope>NUCLEOTIDE SEQUENCE [LARGE SCALE GENOMIC DNA]</scope>
    <source>
        <strain evidence="2">JMC-PN-2008</strain>
    </source>
</reference>
<protein>
    <submittedName>
        <fullName evidence="2">Uncharacterized protein</fullName>
    </submittedName>
</protein>
<name>A0AAN7XX18_ELEMC</name>
<dbReference type="Proteomes" id="UP001346869">
    <property type="component" value="Unassembled WGS sequence"/>
</dbReference>
<keyword evidence="3" id="KW-1185">Reference proteome</keyword>
<feature type="compositionally biased region" description="Polar residues" evidence="1">
    <location>
        <begin position="1"/>
        <end position="12"/>
    </location>
</feature>
<proteinExistence type="predicted"/>
<comment type="caution">
    <text evidence="2">The sequence shown here is derived from an EMBL/GenBank/DDBJ whole genome shotgun (WGS) entry which is preliminary data.</text>
</comment>
<reference evidence="2 3" key="1">
    <citation type="journal article" date="2023" name="Genes (Basel)">
        <title>Chromosome-Level Genome Assembly and Circadian Gene Repertoire of the Patagonia Blennie Eleginops maclovinus-The Closest Ancestral Proxy of Antarctic Cryonotothenioids.</title>
        <authorList>
            <person name="Cheng C.C."/>
            <person name="Rivera-Colon A.G."/>
            <person name="Minhas B.F."/>
            <person name="Wilson L."/>
            <person name="Rayamajhi N."/>
            <person name="Vargas-Chacoff L."/>
            <person name="Catchen J.M."/>
        </authorList>
    </citation>
    <scope>NUCLEOTIDE SEQUENCE [LARGE SCALE GENOMIC DNA]</scope>
    <source>
        <strain evidence="2">JMC-PN-2008</strain>
    </source>
</reference>